<dbReference type="Gene3D" id="3.30.450.40">
    <property type="match status" value="1"/>
</dbReference>
<evidence type="ECO:0000313" key="6">
    <source>
        <dbReference type="EMBL" id="SDG81083.1"/>
    </source>
</evidence>
<dbReference type="InterPro" id="IPR050707">
    <property type="entry name" value="HTH_MetabolicPath_Reg"/>
</dbReference>
<dbReference type="InterPro" id="IPR014757">
    <property type="entry name" value="Tscrpt_reg_IclR_C"/>
</dbReference>
<dbReference type="RefSeq" id="WP_093088232.1">
    <property type="nucleotide sequence ID" value="NZ_FNBE01000015.1"/>
</dbReference>
<dbReference type="STRING" id="366584.SAMN05216377_115134"/>
<evidence type="ECO:0000259" key="4">
    <source>
        <dbReference type="PROSITE" id="PS51077"/>
    </source>
</evidence>
<evidence type="ECO:0000256" key="2">
    <source>
        <dbReference type="ARBA" id="ARBA00023125"/>
    </source>
</evidence>
<feature type="domain" description="IclR-ED" evidence="5">
    <location>
        <begin position="75"/>
        <end position="256"/>
    </location>
</feature>
<dbReference type="Proteomes" id="UP000198967">
    <property type="component" value="Unassembled WGS sequence"/>
</dbReference>
<dbReference type="SUPFAM" id="SSF55781">
    <property type="entry name" value="GAF domain-like"/>
    <property type="match status" value="1"/>
</dbReference>
<dbReference type="InterPro" id="IPR036388">
    <property type="entry name" value="WH-like_DNA-bd_sf"/>
</dbReference>
<gene>
    <name evidence="6" type="ORF">SAMN05216377_115134</name>
</gene>
<dbReference type="InterPro" id="IPR036390">
    <property type="entry name" value="WH_DNA-bd_sf"/>
</dbReference>
<dbReference type="PANTHER" id="PTHR30136">
    <property type="entry name" value="HELIX-TURN-HELIX TRANSCRIPTIONAL REGULATOR, ICLR FAMILY"/>
    <property type="match status" value="1"/>
</dbReference>
<evidence type="ECO:0000313" key="7">
    <source>
        <dbReference type="Proteomes" id="UP000198967"/>
    </source>
</evidence>
<dbReference type="SUPFAM" id="SSF46785">
    <property type="entry name" value="Winged helix' DNA-binding domain"/>
    <property type="match status" value="1"/>
</dbReference>
<protein>
    <submittedName>
        <fullName evidence="6">Transcriptional regulator, IclR family</fullName>
    </submittedName>
</protein>
<sequence>MSVEDAPTGSRHRLLVLGKITEILDAFTLARPVLTLGEIQKATGIPTSTVQRLVANMVAEGLLDRAGDGIRIGVRMAYWAAPATQGVDVLELVAPVVRSLRDETGETACFFRAEQGSRVCVALAETTHALRREMYVGKVMPLHVGSAGRVILAWRPDLLDRVLAEPLETLTDETITDPDALRLAVARARRDGVSVTVGEREDGASGLAAPVFDSGAELVGALGVVGPRLRMPRERCEGWVDTVVAHAEQLVRTLGGRHPR</sequence>
<evidence type="ECO:0000256" key="3">
    <source>
        <dbReference type="ARBA" id="ARBA00023163"/>
    </source>
</evidence>
<dbReference type="GO" id="GO:0045892">
    <property type="term" value="P:negative regulation of DNA-templated transcription"/>
    <property type="evidence" value="ECO:0007669"/>
    <property type="project" value="TreeGrafter"/>
</dbReference>
<keyword evidence="3" id="KW-0804">Transcription</keyword>
<dbReference type="OrthoDB" id="8479143at2"/>
<dbReference type="PANTHER" id="PTHR30136:SF39">
    <property type="entry name" value="TRANSCRIPTIONAL REGULATORY PROTEIN"/>
    <property type="match status" value="1"/>
</dbReference>
<keyword evidence="7" id="KW-1185">Reference proteome</keyword>
<dbReference type="PROSITE" id="PS51078">
    <property type="entry name" value="ICLR_ED"/>
    <property type="match status" value="1"/>
</dbReference>
<dbReference type="Pfam" id="PF09339">
    <property type="entry name" value="HTH_IclR"/>
    <property type="match status" value="1"/>
</dbReference>
<dbReference type="Pfam" id="PF01614">
    <property type="entry name" value="IclR_C"/>
    <property type="match status" value="1"/>
</dbReference>
<organism evidence="6 7">
    <name type="scientific">Pseudonocardia oroxyli</name>
    <dbReference type="NCBI Taxonomy" id="366584"/>
    <lineage>
        <taxon>Bacteria</taxon>
        <taxon>Bacillati</taxon>
        <taxon>Actinomycetota</taxon>
        <taxon>Actinomycetes</taxon>
        <taxon>Pseudonocardiales</taxon>
        <taxon>Pseudonocardiaceae</taxon>
        <taxon>Pseudonocardia</taxon>
    </lineage>
</organism>
<feature type="domain" description="HTH iclR-type" evidence="4">
    <location>
        <begin position="14"/>
        <end position="74"/>
    </location>
</feature>
<reference evidence="6 7" key="1">
    <citation type="submission" date="2016-10" db="EMBL/GenBank/DDBJ databases">
        <authorList>
            <person name="de Groot N.N."/>
        </authorList>
    </citation>
    <scope>NUCLEOTIDE SEQUENCE [LARGE SCALE GENOMIC DNA]</scope>
    <source>
        <strain evidence="6 7">CGMCC 4.3143</strain>
    </source>
</reference>
<evidence type="ECO:0000259" key="5">
    <source>
        <dbReference type="PROSITE" id="PS51078"/>
    </source>
</evidence>
<dbReference type="Gene3D" id="1.10.10.10">
    <property type="entry name" value="Winged helix-like DNA-binding domain superfamily/Winged helix DNA-binding domain"/>
    <property type="match status" value="1"/>
</dbReference>
<keyword evidence="2" id="KW-0238">DNA-binding</keyword>
<dbReference type="InterPro" id="IPR029016">
    <property type="entry name" value="GAF-like_dom_sf"/>
</dbReference>
<dbReference type="PROSITE" id="PS51077">
    <property type="entry name" value="HTH_ICLR"/>
    <property type="match status" value="1"/>
</dbReference>
<name>A0A1G7XAF6_PSEOR</name>
<dbReference type="AlphaFoldDB" id="A0A1G7XAF6"/>
<dbReference type="GO" id="GO:0003677">
    <property type="term" value="F:DNA binding"/>
    <property type="evidence" value="ECO:0007669"/>
    <property type="project" value="UniProtKB-KW"/>
</dbReference>
<dbReference type="SMART" id="SM00346">
    <property type="entry name" value="HTH_ICLR"/>
    <property type="match status" value="1"/>
</dbReference>
<keyword evidence="1" id="KW-0805">Transcription regulation</keyword>
<proteinExistence type="predicted"/>
<accession>A0A1G7XAF6</accession>
<dbReference type="GO" id="GO:0003700">
    <property type="term" value="F:DNA-binding transcription factor activity"/>
    <property type="evidence" value="ECO:0007669"/>
    <property type="project" value="TreeGrafter"/>
</dbReference>
<evidence type="ECO:0000256" key="1">
    <source>
        <dbReference type="ARBA" id="ARBA00023015"/>
    </source>
</evidence>
<dbReference type="InterPro" id="IPR005471">
    <property type="entry name" value="Tscrpt_reg_IclR_N"/>
</dbReference>
<dbReference type="EMBL" id="FNBE01000015">
    <property type="protein sequence ID" value="SDG81083.1"/>
    <property type="molecule type" value="Genomic_DNA"/>
</dbReference>